<reference evidence="4" key="1">
    <citation type="journal article" date="2008" name="Nat. Genet.">
        <title>The Pristionchus pacificus genome provides a unique perspective on nematode lifestyle and parasitism.</title>
        <authorList>
            <person name="Dieterich C."/>
            <person name="Clifton S.W."/>
            <person name="Schuster L.N."/>
            <person name="Chinwalla A."/>
            <person name="Delehaunty K."/>
            <person name="Dinkelacker I."/>
            <person name="Fulton L."/>
            <person name="Fulton R."/>
            <person name="Godfrey J."/>
            <person name="Minx P."/>
            <person name="Mitreva M."/>
            <person name="Roeseler W."/>
            <person name="Tian H."/>
            <person name="Witte H."/>
            <person name="Yang S.P."/>
            <person name="Wilson R.K."/>
            <person name="Sommer R.J."/>
        </authorList>
    </citation>
    <scope>NUCLEOTIDE SEQUENCE [LARGE SCALE GENOMIC DNA]</scope>
    <source>
        <strain evidence="4">PS312</strain>
    </source>
</reference>
<dbReference type="Proteomes" id="UP000005239">
    <property type="component" value="Unassembled WGS sequence"/>
</dbReference>
<proteinExistence type="predicted"/>
<keyword evidence="2" id="KW-0732">Signal</keyword>
<dbReference type="PRINTS" id="PR01217">
    <property type="entry name" value="PRICHEXTENSN"/>
</dbReference>
<reference evidence="3" key="2">
    <citation type="submission" date="2022-06" db="UniProtKB">
        <authorList>
            <consortium name="EnsemblMetazoa"/>
        </authorList>
    </citation>
    <scope>IDENTIFICATION</scope>
    <source>
        <strain evidence="3">PS312</strain>
    </source>
</reference>
<evidence type="ECO:0000313" key="4">
    <source>
        <dbReference type="Proteomes" id="UP000005239"/>
    </source>
</evidence>
<organism evidence="3 4">
    <name type="scientific">Pristionchus pacificus</name>
    <name type="common">Parasitic nematode worm</name>
    <dbReference type="NCBI Taxonomy" id="54126"/>
    <lineage>
        <taxon>Eukaryota</taxon>
        <taxon>Metazoa</taxon>
        <taxon>Ecdysozoa</taxon>
        <taxon>Nematoda</taxon>
        <taxon>Chromadorea</taxon>
        <taxon>Rhabditida</taxon>
        <taxon>Rhabditina</taxon>
        <taxon>Diplogasteromorpha</taxon>
        <taxon>Diplogasteroidea</taxon>
        <taxon>Neodiplogasteridae</taxon>
        <taxon>Pristionchus</taxon>
    </lineage>
</organism>
<feature type="compositionally biased region" description="Pro residues" evidence="1">
    <location>
        <begin position="210"/>
        <end position="228"/>
    </location>
</feature>
<evidence type="ECO:0000256" key="1">
    <source>
        <dbReference type="SAM" id="MobiDB-lite"/>
    </source>
</evidence>
<accession>A0A2A6C7V0</accession>
<feature type="region of interest" description="Disordered" evidence="1">
    <location>
        <begin position="209"/>
        <end position="352"/>
    </location>
</feature>
<dbReference type="EnsemblMetazoa" id="PPA18167.1">
    <property type="protein sequence ID" value="PPA18167.1"/>
    <property type="gene ID" value="WBGene00107721"/>
</dbReference>
<evidence type="ECO:0000313" key="3">
    <source>
        <dbReference type="EnsemblMetazoa" id="PPA18167.1"/>
    </source>
</evidence>
<keyword evidence="4" id="KW-1185">Reference proteome</keyword>
<name>A0A2A6C7V0_PRIPA</name>
<feature type="compositionally biased region" description="Polar residues" evidence="1">
    <location>
        <begin position="277"/>
        <end position="286"/>
    </location>
</feature>
<feature type="compositionally biased region" description="Pro residues" evidence="1">
    <location>
        <begin position="325"/>
        <end position="348"/>
    </location>
</feature>
<feature type="signal peptide" evidence="2">
    <location>
        <begin position="1"/>
        <end position="16"/>
    </location>
</feature>
<gene>
    <name evidence="3" type="primary">WBGene00107721</name>
</gene>
<sequence length="389" mass="41736">MRWFVSTVFLISIAIGQLMDQCCGGMQIYAIPQCAFLSCPSSAFQMQSPCGGGGGGGGMYGGRMMGIAPHGGGGMYGGMGMVGMGSPYGIAGYGSGIGYVGGGGGYGIQGMGCRGGGGSMMPYPTMPMVPQQQMPCQGVACSPILPQPLPFPCERSSSCEEERTKVIVLKYPMPYAVHHKTVVYRDRIRPEPAYLPAPKYPAPVYRTTPAPEPEPLTRPLPVIEPEPPQFVQQPEPVYRPSAPVSEPEPAYGPAEPVVQQYTAEVRQPEPVYRPSAPVSQHYTSAEQDLRQSEPVSELKPVYRPSAPVAQFPVPEPSGYSGAVVAPPPPPPPPQEGGPYPPPPPPPPTIEDSVREYRRAKATAVKLRDYRGYRGPPAYVPREFLEFRKA</sequence>
<protein>
    <submittedName>
        <fullName evidence="3">Uncharacterized protein</fullName>
    </submittedName>
</protein>
<accession>A0A8R1UE93</accession>
<dbReference type="AlphaFoldDB" id="A0A2A6C7V0"/>
<evidence type="ECO:0000256" key="2">
    <source>
        <dbReference type="SAM" id="SignalP"/>
    </source>
</evidence>
<feature type="chain" id="PRO_5043512152" evidence="2">
    <location>
        <begin position="17"/>
        <end position="389"/>
    </location>
</feature>